<name>A0ABT1IE06_9PSEU</name>
<evidence type="ECO:0000313" key="3">
    <source>
        <dbReference type="Proteomes" id="UP001205185"/>
    </source>
</evidence>
<feature type="domain" description="Aminoglycoside phosphotransferase" evidence="1">
    <location>
        <begin position="63"/>
        <end position="267"/>
    </location>
</feature>
<reference evidence="2 3" key="1">
    <citation type="submission" date="2022-06" db="EMBL/GenBank/DDBJ databases">
        <title>Genomic Encyclopedia of Archaeal and Bacterial Type Strains, Phase II (KMG-II): from individual species to whole genera.</title>
        <authorList>
            <person name="Goeker M."/>
        </authorList>
    </citation>
    <scope>NUCLEOTIDE SEQUENCE [LARGE SCALE GENOMIC DNA]</scope>
    <source>
        <strain evidence="2 3">DSM 44255</strain>
    </source>
</reference>
<gene>
    <name evidence="2" type="ORF">LV75_003380</name>
</gene>
<dbReference type="Gene3D" id="3.90.1200.10">
    <property type="match status" value="1"/>
</dbReference>
<dbReference type="Pfam" id="PF01636">
    <property type="entry name" value="APH"/>
    <property type="match status" value="1"/>
</dbReference>
<organism evidence="2 3">
    <name type="scientific">Actinokineospora diospyrosa</name>
    <dbReference type="NCBI Taxonomy" id="103728"/>
    <lineage>
        <taxon>Bacteria</taxon>
        <taxon>Bacillati</taxon>
        <taxon>Actinomycetota</taxon>
        <taxon>Actinomycetes</taxon>
        <taxon>Pseudonocardiales</taxon>
        <taxon>Pseudonocardiaceae</taxon>
        <taxon>Actinokineospora</taxon>
    </lineage>
</organism>
<protein>
    <submittedName>
        <fullName evidence="2">Phosphotransferase enzyme family protein</fullName>
    </submittedName>
</protein>
<proteinExistence type="predicted"/>
<evidence type="ECO:0000313" key="2">
    <source>
        <dbReference type="EMBL" id="MCP2270868.1"/>
    </source>
</evidence>
<dbReference type="SUPFAM" id="SSF56112">
    <property type="entry name" value="Protein kinase-like (PK-like)"/>
    <property type="match status" value="1"/>
</dbReference>
<accession>A0ABT1IE06</accession>
<dbReference type="InterPro" id="IPR002575">
    <property type="entry name" value="Aminoglycoside_PTrfase"/>
</dbReference>
<dbReference type="EMBL" id="JAMTCO010000008">
    <property type="protein sequence ID" value="MCP2270868.1"/>
    <property type="molecule type" value="Genomic_DNA"/>
</dbReference>
<evidence type="ECO:0000259" key="1">
    <source>
        <dbReference type="Pfam" id="PF01636"/>
    </source>
</evidence>
<dbReference type="InterPro" id="IPR011009">
    <property type="entry name" value="Kinase-like_dom_sf"/>
</dbReference>
<keyword evidence="3" id="KW-1185">Reference proteome</keyword>
<sequence length="319" mass="35796">MSICLAAEVPGNLTSVSDHASEGSECFSPQVTRAILDAACTKAGLNSTGATRIRTGENALYRLANKPIIVRIARSMDYWNEAVNEVHVAQWLASADYPGATVVPDLGQPIEALGHPVTLWLLIPGADAKPQDITRLARLLRQLHSLSPPSDFTLPAYDFTERVIRRLETSLAADNDKSYLLAKFKELDEEVNRLVFPLDKAPVHGDAHIKNVMVIGYNPVLIDFEHVGFGQPEWDLAMTATEYVTARWWLDQQYAAFARTYGFDVTTWSGFDVLRQVHEIKMTTWLMQNISQSREIAEEFAARMQSIRLQQPGPRWKPF</sequence>
<dbReference type="Proteomes" id="UP001205185">
    <property type="component" value="Unassembled WGS sequence"/>
</dbReference>
<comment type="caution">
    <text evidence="2">The sequence shown here is derived from an EMBL/GenBank/DDBJ whole genome shotgun (WGS) entry which is preliminary data.</text>
</comment>